<evidence type="ECO:0000259" key="1">
    <source>
        <dbReference type="Pfam" id="PF03161"/>
    </source>
</evidence>
<reference evidence="2 3" key="1">
    <citation type="submission" date="2011-04" db="EMBL/GenBank/DDBJ databases">
        <authorList>
            <person name="Muzny D."/>
            <person name="Qin X."/>
            <person name="Deng J."/>
            <person name="Jiang H."/>
            <person name="Liu Y."/>
            <person name="Qu J."/>
            <person name="Song X.-Z."/>
            <person name="Zhang L."/>
            <person name="Thornton R."/>
            <person name="Coyle M."/>
            <person name="Francisco L."/>
            <person name="Jackson L."/>
            <person name="Javaid M."/>
            <person name="Korchina V."/>
            <person name="Kovar C."/>
            <person name="Mata R."/>
            <person name="Mathew T."/>
            <person name="Ngo R."/>
            <person name="Nguyen L."/>
            <person name="Nguyen N."/>
            <person name="Okwuonu G."/>
            <person name="Ongeri F."/>
            <person name="Pham C."/>
            <person name="Simmons D."/>
            <person name="Wilczek-Boney K."/>
            <person name="Hale W."/>
            <person name="Jakkamsetti A."/>
            <person name="Pham P."/>
            <person name="Ruth R."/>
            <person name="San Lucas F."/>
            <person name="Warren J."/>
            <person name="Zhang J."/>
            <person name="Zhao Z."/>
            <person name="Zhou C."/>
            <person name="Zhu D."/>
            <person name="Lee S."/>
            <person name="Bess C."/>
            <person name="Blankenburg K."/>
            <person name="Forbes L."/>
            <person name="Fu Q."/>
            <person name="Gubbala S."/>
            <person name="Hirani K."/>
            <person name="Jayaseelan J.C."/>
            <person name="Lara F."/>
            <person name="Munidasa M."/>
            <person name="Palculict T."/>
            <person name="Patil S."/>
            <person name="Pu L.-L."/>
            <person name="Saada N."/>
            <person name="Tang L."/>
            <person name="Weissenberger G."/>
            <person name="Zhu Y."/>
            <person name="Hemphill L."/>
            <person name="Shang Y."/>
            <person name="Youmans B."/>
            <person name="Ayvaz T."/>
            <person name="Ross M."/>
            <person name="Santibanez J."/>
            <person name="Aqrawi P."/>
            <person name="Gross S."/>
            <person name="Joshi V."/>
            <person name="Fowler G."/>
            <person name="Nazareth L."/>
            <person name="Reid J."/>
            <person name="Worley K."/>
            <person name="Petrosino J."/>
            <person name="Highlander S."/>
            <person name="Gibbs R."/>
        </authorList>
    </citation>
    <scope>NUCLEOTIDE SEQUENCE [LARGE SCALE GENOMIC DNA]</scope>
    <source>
        <strain evidence="2 3">2681</strain>
    </source>
</reference>
<dbReference type="EMBL" id="AFPZ01000020">
    <property type="protein sequence ID" value="EGQ27233.1"/>
    <property type="molecule type" value="Genomic_DNA"/>
</dbReference>
<dbReference type="GO" id="GO:0004519">
    <property type="term" value="F:endonuclease activity"/>
    <property type="evidence" value="ECO:0007669"/>
    <property type="project" value="InterPro"/>
</dbReference>
<dbReference type="InterPro" id="IPR027434">
    <property type="entry name" value="Homing_endonucl"/>
</dbReference>
<dbReference type="Proteomes" id="UP000005316">
    <property type="component" value="Unassembled WGS sequence"/>
</dbReference>
<sequence length="137" mass="16001">MITELYQTWYPAGKKEAPFQFLNRYSNEEALSWWYQDDGHLKSRERKPVSKRTTIYLPSTFSLLKPTVEINEKLNKLNTLICHEGKIVCHASLFKLFTKKCSVVSEMSAYQIRIQDVQREKLASIRQQTRITVSQAG</sequence>
<evidence type="ECO:0000313" key="3">
    <source>
        <dbReference type="Proteomes" id="UP000005316"/>
    </source>
</evidence>
<dbReference type="InterPro" id="IPR004860">
    <property type="entry name" value="LAGLIDADG_dom"/>
</dbReference>
<protein>
    <recommendedName>
        <fullName evidence="1">Homing endonuclease LAGLIDADG domain-containing protein</fullName>
    </recommendedName>
</protein>
<gene>
    <name evidence="2" type="ORF">HMPREF9372_0920</name>
</gene>
<dbReference type="HOGENOM" id="CLU_1863925_0_0_9"/>
<proteinExistence type="predicted"/>
<feature type="domain" description="Homing endonuclease LAGLIDADG" evidence="1">
    <location>
        <begin position="2"/>
        <end position="45"/>
    </location>
</feature>
<accession>F9DQ40</accession>
<dbReference type="Pfam" id="PF03161">
    <property type="entry name" value="LAGLIDADG_2"/>
    <property type="match status" value="1"/>
</dbReference>
<dbReference type="SUPFAM" id="SSF55608">
    <property type="entry name" value="Homing endonucleases"/>
    <property type="match status" value="1"/>
</dbReference>
<organism evidence="2 3">
    <name type="scientific">Sporosarcina newyorkensis 2681</name>
    <dbReference type="NCBI Taxonomy" id="1027292"/>
    <lineage>
        <taxon>Bacteria</taxon>
        <taxon>Bacillati</taxon>
        <taxon>Bacillota</taxon>
        <taxon>Bacilli</taxon>
        <taxon>Bacillales</taxon>
        <taxon>Caryophanaceae</taxon>
        <taxon>Sporosarcina</taxon>
    </lineage>
</organism>
<dbReference type="AlphaFoldDB" id="F9DQ40"/>
<name>F9DQ40_9BACL</name>
<dbReference type="eggNOG" id="ENOG502ZMVM">
    <property type="taxonomic scope" value="Bacteria"/>
</dbReference>
<comment type="caution">
    <text evidence="2">The sequence shown here is derived from an EMBL/GenBank/DDBJ whole genome shotgun (WGS) entry which is preliminary data.</text>
</comment>
<evidence type="ECO:0000313" key="2">
    <source>
        <dbReference type="EMBL" id="EGQ27233.1"/>
    </source>
</evidence>